<evidence type="ECO:0000256" key="12">
    <source>
        <dbReference type="ARBA" id="ARBA00022741"/>
    </source>
</evidence>
<dbReference type="GO" id="GO:0009535">
    <property type="term" value="C:chloroplast thylakoid membrane"/>
    <property type="evidence" value="ECO:0007669"/>
    <property type="project" value="TreeGrafter"/>
</dbReference>
<dbReference type="InterPro" id="IPR019378">
    <property type="entry name" value="GDP-Fuc_O-FucTrfase"/>
</dbReference>
<dbReference type="Pfam" id="PF10250">
    <property type="entry name" value="O-FucT"/>
    <property type="match status" value="1"/>
</dbReference>
<dbReference type="PANTHER" id="PTHR23076:SF99">
    <property type="entry name" value="INACTIVE ATP-DEPENDENT ZINC METALLOPROTEASE FTSHI 4, CHLOROPLASTIC-RELATED"/>
    <property type="match status" value="1"/>
</dbReference>
<evidence type="ECO:0000256" key="5">
    <source>
        <dbReference type="ARBA" id="ARBA00007737"/>
    </source>
</evidence>
<dbReference type="PANTHER" id="PTHR23076">
    <property type="entry name" value="METALLOPROTEASE M41 FTSH"/>
    <property type="match status" value="1"/>
</dbReference>
<keyword evidence="9" id="KW-0328">Glycosyltransferase</keyword>
<evidence type="ECO:0000256" key="11">
    <source>
        <dbReference type="ARBA" id="ARBA00022692"/>
    </source>
</evidence>
<evidence type="ECO:0000256" key="21">
    <source>
        <dbReference type="ARBA" id="ARBA00023277"/>
    </source>
</evidence>
<keyword evidence="21" id="KW-0119">Carbohydrate metabolism</keyword>
<dbReference type="SUPFAM" id="SSF52540">
    <property type="entry name" value="P-loop containing nucleoside triphosphate hydrolases"/>
    <property type="match status" value="1"/>
</dbReference>
<evidence type="ECO:0000256" key="10">
    <source>
        <dbReference type="ARBA" id="ARBA00022679"/>
    </source>
</evidence>
<evidence type="ECO:0000259" key="24">
    <source>
        <dbReference type="SMART" id="SM00382"/>
    </source>
</evidence>
<dbReference type="Pfam" id="PF17862">
    <property type="entry name" value="AAA_lid_3"/>
    <property type="match status" value="1"/>
</dbReference>
<dbReference type="CDD" id="cd19501">
    <property type="entry name" value="RecA-like_FtsH"/>
    <property type="match status" value="1"/>
</dbReference>
<name>A0AAP0R137_9ROSI</name>
<dbReference type="GO" id="GO:0006004">
    <property type="term" value="P:fucose metabolic process"/>
    <property type="evidence" value="ECO:0007669"/>
    <property type="project" value="UniProtKB-KW"/>
</dbReference>
<reference evidence="25 26" key="1">
    <citation type="submission" date="2024-05" db="EMBL/GenBank/DDBJ databases">
        <title>Haplotype-resolved chromosome-level genome assembly of Huyou (Citrus changshanensis).</title>
        <authorList>
            <person name="Miao C."/>
            <person name="Chen W."/>
            <person name="Wu Y."/>
            <person name="Wang L."/>
            <person name="Zhao S."/>
            <person name="Grierson D."/>
            <person name="Xu C."/>
            <person name="Chen K."/>
        </authorList>
    </citation>
    <scope>NUCLEOTIDE SEQUENCE [LARGE SCALE GENOMIC DNA]</scope>
    <source>
        <strain evidence="25">01-14</strain>
        <tissue evidence="25">Leaf</tissue>
    </source>
</reference>
<dbReference type="GO" id="GO:0006508">
    <property type="term" value="P:proteolysis"/>
    <property type="evidence" value="ECO:0007669"/>
    <property type="project" value="UniProtKB-KW"/>
</dbReference>
<comment type="similarity">
    <text evidence="4">Belongs to the AAA ATPase family.</text>
</comment>
<feature type="coiled-coil region" evidence="23">
    <location>
        <begin position="257"/>
        <end position="292"/>
    </location>
</feature>
<dbReference type="SMART" id="SM00382">
    <property type="entry name" value="AAA"/>
    <property type="match status" value="1"/>
</dbReference>
<dbReference type="SUPFAM" id="SSF140990">
    <property type="entry name" value="FtsH protease domain-like"/>
    <property type="match status" value="1"/>
</dbReference>
<evidence type="ECO:0000256" key="18">
    <source>
        <dbReference type="ARBA" id="ARBA00023136"/>
    </source>
</evidence>
<keyword evidence="20" id="KW-0294">Fucose metabolism</keyword>
<evidence type="ECO:0000256" key="8">
    <source>
        <dbReference type="ARBA" id="ARBA00022670"/>
    </source>
</evidence>
<keyword evidence="10" id="KW-0808">Transferase</keyword>
<dbReference type="FunFam" id="3.40.50.11350:FF:000011">
    <property type="entry name" value="O-fucosyltransferase 28"/>
    <property type="match status" value="1"/>
</dbReference>
<keyword evidence="7" id="KW-0934">Plastid</keyword>
<protein>
    <recommendedName>
        <fullName evidence="22">O-fucosyltransferase family protein</fullName>
    </recommendedName>
</protein>
<dbReference type="GO" id="GO:0005524">
    <property type="term" value="F:ATP binding"/>
    <property type="evidence" value="ECO:0007669"/>
    <property type="project" value="UniProtKB-KW"/>
</dbReference>
<dbReference type="AlphaFoldDB" id="A0AAP0R137"/>
<evidence type="ECO:0000256" key="19">
    <source>
        <dbReference type="ARBA" id="ARBA00023180"/>
    </source>
</evidence>
<evidence type="ECO:0000256" key="13">
    <source>
        <dbReference type="ARBA" id="ARBA00022801"/>
    </source>
</evidence>
<dbReference type="PROSITE" id="PS00674">
    <property type="entry name" value="AAA"/>
    <property type="match status" value="1"/>
</dbReference>
<keyword evidence="6" id="KW-0150">Chloroplast</keyword>
<keyword evidence="16" id="KW-0735">Signal-anchor</keyword>
<proteinExistence type="inferred from homology"/>
<comment type="caution">
    <text evidence="25">The sequence shown here is derived from an EMBL/GenBank/DDBJ whole genome shotgun (WGS) entry which is preliminary data.</text>
</comment>
<dbReference type="FunFam" id="3.40.50.300:FF:000352">
    <property type="entry name" value="ATP-dependent zinc metalloprotease FTSH 7, chloroplastic"/>
    <property type="match status" value="1"/>
</dbReference>
<dbReference type="GO" id="GO:0016757">
    <property type="term" value="F:glycosyltransferase activity"/>
    <property type="evidence" value="ECO:0007669"/>
    <property type="project" value="UniProtKB-KW"/>
</dbReference>
<keyword evidence="18" id="KW-0472">Membrane</keyword>
<dbReference type="GO" id="GO:0016887">
    <property type="term" value="F:ATP hydrolysis activity"/>
    <property type="evidence" value="ECO:0007669"/>
    <property type="project" value="InterPro"/>
</dbReference>
<evidence type="ECO:0000256" key="9">
    <source>
        <dbReference type="ARBA" id="ARBA00022676"/>
    </source>
</evidence>
<keyword evidence="23" id="KW-0175">Coiled coil</keyword>
<dbReference type="Proteomes" id="UP001428341">
    <property type="component" value="Unassembled WGS sequence"/>
</dbReference>
<evidence type="ECO:0000256" key="16">
    <source>
        <dbReference type="ARBA" id="ARBA00022968"/>
    </source>
</evidence>
<evidence type="ECO:0000256" key="14">
    <source>
        <dbReference type="ARBA" id="ARBA00022840"/>
    </source>
</evidence>
<evidence type="ECO:0000256" key="20">
    <source>
        <dbReference type="ARBA" id="ARBA00023253"/>
    </source>
</evidence>
<keyword evidence="17" id="KW-1133">Transmembrane helix</keyword>
<keyword evidence="14" id="KW-0067">ATP-binding</keyword>
<dbReference type="GO" id="GO:0004222">
    <property type="term" value="F:metalloendopeptidase activity"/>
    <property type="evidence" value="ECO:0007669"/>
    <property type="project" value="InterPro"/>
</dbReference>
<evidence type="ECO:0000313" key="25">
    <source>
        <dbReference type="EMBL" id="KAK9230295.1"/>
    </source>
</evidence>
<keyword evidence="8" id="KW-0645">Protease</keyword>
<evidence type="ECO:0000256" key="4">
    <source>
        <dbReference type="ARBA" id="ARBA00006914"/>
    </source>
</evidence>
<evidence type="ECO:0000256" key="6">
    <source>
        <dbReference type="ARBA" id="ARBA00022528"/>
    </source>
</evidence>
<dbReference type="Gene3D" id="1.20.58.760">
    <property type="entry name" value="Peptidase M41"/>
    <property type="match status" value="1"/>
</dbReference>
<keyword evidence="15" id="KW-0809">Transit peptide</keyword>
<keyword evidence="26" id="KW-1185">Reference proteome</keyword>
<dbReference type="InterPro" id="IPR027417">
    <property type="entry name" value="P-loop_NTPase"/>
</dbReference>
<evidence type="ECO:0000256" key="17">
    <source>
        <dbReference type="ARBA" id="ARBA00022989"/>
    </source>
</evidence>
<dbReference type="InterPro" id="IPR003959">
    <property type="entry name" value="ATPase_AAA_core"/>
</dbReference>
<organism evidence="25 26">
    <name type="scientific">Citrus x changshan-huyou</name>
    <dbReference type="NCBI Taxonomy" id="2935761"/>
    <lineage>
        <taxon>Eukaryota</taxon>
        <taxon>Viridiplantae</taxon>
        <taxon>Streptophyta</taxon>
        <taxon>Embryophyta</taxon>
        <taxon>Tracheophyta</taxon>
        <taxon>Spermatophyta</taxon>
        <taxon>Magnoliopsida</taxon>
        <taxon>eudicotyledons</taxon>
        <taxon>Gunneridae</taxon>
        <taxon>Pentapetalae</taxon>
        <taxon>rosids</taxon>
        <taxon>malvids</taxon>
        <taxon>Sapindales</taxon>
        <taxon>Rutaceae</taxon>
        <taxon>Aurantioideae</taxon>
        <taxon>Citrus</taxon>
    </lineage>
</organism>
<comment type="pathway">
    <text evidence="3">Glycan metabolism.</text>
</comment>
<keyword evidence="11" id="KW-0812">Transmembrane</keyword>
<dbReference type="InterPro" id="IPR003960">
    <property type="entry name" value="ATPase_AAA_CS"/>
</dbReference>
<evidence type="ECO:0000256" key="3">
    <source>
        <dbReference type="ARBA" id="ARBA00004881"/>
    </source>
</evidence>
<comment type="subcellular location">
    <subcellularLocation>
        <location evidence="2">Membrane</location>
        <topology evidence="2">Single-pass type II membrane protein</topology>
    </subcellularLocation>
    <subcellularLocation>
        <location evidence="1">Plastid</location>
        <location evidence="1">Chloroplast</location>
    </subcellularLocation>
</comment>
<evidence type="ECO:0000256" key="15">
    <source>
        <dbReference type="ARBA" id="ARBA00022946"/>
    </source>
</evidence>
<evidence type="ECO:0000256" key="7">
    <source>
        <dbReference type="ARBA" id="ARBA00022640"/>
    </source>
</evidence>
<dbReference type="Pfam" id="PF00004">
    <property type="entry name" value="AAA"/>
    <property type="match status" value="1"/>
</dbReference>
<gene>
    <name evidence="25" type="ORF">WN944_023262</name>
</gene>
<comment type="similarity">
    <text evidence="5">Belongs to the glycosyltransferase GT106 family.</text>
</comment>
<keyword evidence="13" id="KW-0378">Hydrolase</keyword>
<evidence type="ECO:0000256" key="22">
    <source>
        <dbReference type="ARBA" id="ARBA00030350"/>
    </source>
</evidence>
<feature type="domain" description="AAA+ ATPase" evidence="24">
    <location>
        <begin position="527"/>
        <end position="668"/>
    </location>
</feature>
<dbReference type="Gene3D" id="3.40.50.300">
    <property type="entry name" value="P-loop containing nucleotide triphosphate hydrolases"/>
    <property type="match status" value="1"/>
</dbReference>
<sequence length="1011" mass="113768">MTLTPQKLVERLRSHGGRYIALHLRYEKDMLSFTGCTYGLTDAESKELTIMRENTNHWKVKKINSTEQRIGGYCPLTPKEVGIFLQALGYPPSTIIYIAAGEIYGGNTHLSELMYRFPNLVFKETLATKEELKAFANHASQTAALDYLISVESDVFIPSHSGNMARAVEGHRRFLGHRKTITPDRRGLVELFDKLKSGKLREGPSFSQRVLQMHENWQGGPRKRKGPLPGIKGRARFRTEESFYENPYPEFVSSSTNSEENAESTQLFEKLKEAERQRINKLEELDRKANVQLERQLVLASEWSRVLMTMCGRLKGTELDPENSHRIDFSDFWKLLNSNSVQYMEYSNYGQTVSVILPYYKDAKVEGKEGNPGKDIIYRRHVVDRMPIDCWNDVWQKLHQQVVNVEVVNVNTVSAEVYSSVATAVIWSMRLALAVGLYIWIDNIMRPIYAKLIPCDLGTPPQKTRQPLQRRALGSLGKSRAKFISAEETTGVTFDDFAGQEYIKRELQEIVRILKNDEEFQNKGIYCPKGVLLHGPPGTGKTLLAKAIAGEAGVPFFAANGTDFVEMFVGVAASRVKDLFASARSFAPSIIFIDEIDAIGSKRGGPDIGGGGAEREQGLLQILTEMDGFKVSTSQVLVIGATNRLDILDPALLRKGRFDKIVRVGLPSKDGRFAILKVHARNKYFHSEEEKDVLLQEIAELTEDFTGAELQNILNEAGILTARKDLDYIGQEELLEALKRQKGTFETGQEDSTDIPEELKLRLAYREAAVAVLACHLPDPYCPIIEVAMVVHRQCHFVSCARVIEEQMFGIDNMCWISSKATLDASRLAEFLILQTGMTAFGKAYYRNQSDLVPNLATKLEALRDEYMRFSVEKCASVLREYHSAVETITDILLEKGEIKAEEIWDIYKKAPQIPQPAVSPVDEYGALIYAGRWGIQGVSLPGRATFAPGNVGFATFGAPRPMQTQTVSDETWKLIDSIWDKRVEEIKAEASMEVEEDNQKPQLLMASHFL</sequence>
<dbReference type="FunFam" id="1.10.8.60:FF:000061">
    <property type="entry name" value="Probable inactive ATP-dependent zinc metalloprotease FTSHI 4, chloroplastic"/>
    <property type="match status" value="1"/>
</dbReference>
<dbReference type="Gene3D" id="1.10.8.60">
    <property type="match status" value="1"/>
</dbReference>
<keyword evidence="19" id="KW-0325">Glycoprotein</keyword>
<keyword evidence="12" id="KW-0547">Nucleotide-binding</keyword>
<dbReference type="EMBL" id="JBCGBO010000001">
    <property type="protein sequence ID" value="KAK9230295.1"/>
    <property type="molecule type" value="Genomic_DNA"/>
</dbReference>
<evidence type="ECO:0000313" key="26">
    <source>
        <dbReference type="Proteomes" id="UP001428341"/>
    </source>
</evidence>
<evidence type="ECO:0000256" key="23">
    <source>
        <dbReference type="SAM" id="Coils"/>
    </source>
</evidence>
<evidence type="ECO:0000256" key="2">
    <source>
        <dbReference type="ARBA" id="ARBA00004606"/>
    </source>
</evidence>
<dbReference type="InterPro" id="IPR037219">
    <property type="entry name" value="Peptidase_M41-like"/>
</dbReference>
<evidence type="ECO:0000256" key="1">
    <source>
        <dbReference type="ARBA" id="ARBA00004229"/>
    </source>
</evidence>
<dbReference type="InterPro" id="IPR041569">
    <property type="entry name" value="AAA_lid_3"/>
</dbReference>
<dbReference type="GO" id="GO:0004176">
    <property type="term" value="F:ATP-dependent peptidase activity"/>
    <property type="evidence" value="ECO:0007669"/>
    <property type="project" value="InterPro"/>
</dbReference>
<accession>A0AAP0R137</accession>
<dbReference type="InterPro" id="IPR003593">
    <property type="entry name" value="AAA+_ATPase"/>
</dbReference>